<dbReference type="RefSeq" id="WP_306885468.1">
    <property type="nucleotide sequence ID" value="NZ_JAUSUL010000002.1"/>
</dbReference>
<accession>A0AAE4AU73</accession>
<evidence type="ECO:0000256" key="2">
    <source>
        <dbReference type="SAM" id="SignalP"/>
    </source>
</evidence>
<organism evidence="3 4">
    <name type="scientific">Amorphus orientalis</name>
    <dbReference type="NCBI Taxonomy" id="649198"/>
    <lineage>
        <taxon>Bacteria</taxon>
        <taxon>Pseudomonadati</taxon>
        <taxon>Pseudomonadota</taxon>
        <taxon>Alphaproteobacteria</taxon>
        <taxon>Hyphomicrobiales</taxon>
        <taxon>Amorphaceae</taxon>
        <taxon>Amorphus</taxon>
    </lineage>
</organism>
<evidence type="ECO:0000256" key="1">
    <source>
        <dbReference type="SAM" id="MobiDB-lite"/>
    </source>
</evidence>
<dbReference type="Proteomes" id="UP001229244">
    <property type="component" value="Unassembled WGS sequence"/>
</dbReference>
<name>A0AAE4AU73_9HYPH</name>
<evidence type="ECO:0000313" key="3">
    <source>
        <dbReference type="EMBL" id="MDQ0315644.1"/>
    </source>
</evidence>
<feature type="region of interest" description="Disordered" evidence="1">
    <location>
        <begin position="33"/>
        <end position="52"/>
    </location>
</feature>
<dbReference type="AlphaFoldDB" id="A0AAE4AU73"/>
<keyword evidence="4" id="KW-1185">Reference proteome</keyword>
<keyword evidence="2" id="KW-0732">Signal</keyword>
<sequence>MSTPKRFTLVGAGLVAGALLFGATTALAQSTGGNGGRGGNGGATAGASAGTGGGAPVIVCTGCADPNSYIERGGGGTGGGAYSGKGGGGPGKVTSVKPIRPVKPVRPRAPRTRLSETDPCYRTYDYLPNGAVVVYRKCNGVVRPLR</sequence>
<feature type="compositionally biased region" description="Gly residues" evidence="1">
    <location>
        <begin position="74"/>
        <end position="91"/>
    </location>
</feature>
<feature type="chain" id="PRO_5042269858" evidence="2">
    <location>
        <begin position="29"/>
        <end position="146"/>
    </location>
</feature>
<feature type="region of interest" description="Disordered" evidence="1">
    <location>
        <begin position="74"/>
        <end position="113"/>
    </location>
</feature>
<evidence type="ECO:0000313" key="4">
    <source>
        <dbReference type="Proteomes" id="UP001229244"/>
    </source>
</evidence>
<protein>
    <submittedName>
        <fullName evidence="3">Uncharacterized protein</fullName>
    </submittedName>
</protein>
<reference evidence="3" key="1">
    <citation type="submission" date="2023-07" db="EMBL/GenBank/DDBJ databases">
        <title>Genomic Encyclopedia of Type Strains, Phase IV (KMG-IV): sequencing the most valuable type-strain genomes for metagenomic binning, comparative biology and taxonomic classification.</title>
        <authorList>
            <person name="Goeker M."/>
        </authorList>
    </citation>
    <scope>NUCLEOTIDE SEQUENCE</scope>
    <source>
        <strain evidence="3">DSM 21202</strain>
    </source>
</reference>
<dbReference type="EMBL" id="JAUSUL010000002">
    <property type="protein sequence ID" value="MDQ0315644.1"/>
    <property type="molecule type" value="Genomic_DNA"/>
</dbReference>
<gene>
    <name evidence="3" type="ORF">J2S73_002101</name>
</gene>
<proteinExistence type="predicted"/>
<feature type="signal peptide" evidence="2">
    <location>
        <begin position="1"/>
        <end position="28"/>
    </location>
</feature>
<comment type="caution">
    <text evidence="3">The sequence shown here is derived from an EMBL/GenBank/DDBJ whole genome shotgun (WGS) entry which is preliminary data.</text>
</comment>